<feature type="transmembrane region" description="Helical" evidence="6">
    <location>
        <begin position="153"/>
        <end position="172"/>
    </location>
</feature>
<evidence type="ECO:0000256" key="2">
    <source>
        <dbReference type="ARBA" id="ARBA00007362"/>
    </source>
</evidence>
<dbReference type="PANTHER" id="PTHR32322:SF2">
    <property type="entry name" value="EAMA DOMAIN-CONTAINING PROTEIN"/>
    <property type="match status" value="1"/>
</dbReference>
<feature type="transmembrane region" description="Helical" evidence="6">
    <location>
        <begin position="67"/>
        <end position="90"/>
    </location>
</feature>
<evidence type="ECO:0000313" key="9">
    <source>
        <dbReference type="Proteomes" id="UP001157138"/>
    </source>
</evidence>
<keyword evidence="3 6" id="KW-0812">Transmembrane</keyword>
<feature type="transmembrane region" description="Helical" evidence="6">
    <location>
        <begin position="252"/>
        <end position="271"/>
    </location>
</feature>
<reference evidence="9" key="1">
    <citation type="journal article" date="2019" name="Int. J. Syst. Evol. Microbiol.">
        <title>The Global Catalogue of Microorganisms (GCM) 10K type strain sequencing project: providing services to taxonomists for standard genome sequencing and annotation.</title>
        <authorList>
            <consortium name="The Broad Institute Genomics Platform"/>
            <consortium name="The Broad Institute Genome Sequencing Center for Infectious Disease"/>
            <person name="Wu L."/>
            <person name="Ma J."/>
        </authorList>
    </citation>
    <scope>NUCLEOTIDE SEQUENCE [LARGE SCALE GENOMIC DNA]</scope>
    <source>
        <strain evidence="9">NBRC 108723</strain>
    </source>
</reference>
<feature type="transmembrane region" description="Helical" evidence="6">
    <location>
        <begin position="277"/>
        <end position="297"/>
    </location>
</feature>
<dbReference type="EMBL" id="BSPW01000007">
    <property type="protein sequence ID" value="GLT16522.1"/>
    <property type="molecule type" value="Genomic_DNA"/>
</dbReference>
<feature type="domain" description="EamA" evidence="7">
    <location>
        <begin position="155"/>
        <end position="290"/>
    </location>
</feature>
<dbReference type="Pfam" id="PF00892">
    <property type="entry name" value="EamA"/>
    <property type="match status" value="2"/>
</dbReference>
<sequence>MRTNFYIYIGIILSTVFWGSNFNAGAFVVGHLSPMVAAAERFVIATFFIMAYLFWKEKNNLSVLRNNAIVFAILGLLGISGFNLSLFIGLKSTSATNGALIMATTPITTLIISTLLSKSRIAINQMIGILFSFSGVVFVISKGNMDNIIELNFSKGDFIIFIGSICWCLYTIGCQRFIKNSSALQTTSFTMFFGTLGIVLSAAVSSDMITELLFAPVSVHFAAIYMGIAGSVLAYLFWNVGLSKVGAANTSIFFNLVPVFTMLITACTGILPSPSQLTGALLVIVGVVLSTGGYKLIVKTSNQQNLGTQ</sequence>
<keyword evidence="9" id="KW-1185">Reference proteome</keyword>
<evidence type="ECO:0000256" key="1">
    <source>
        <dbReference type="ARBA" id="ARBA00004141"/>
    </source>
</evidence>
<dbReference type="Proteomes" id="UP001157138">
    <property type="component" value="Unassembled WGS sequence"/>
</dbReference>
<evidence type="ECO:0000313" key="8">
    <source>
        <dbReference type="EMBL" id="GLT16522.1"/>
    </source>
</evidence>
<feature type="transmembrane region" description="Helical" evidence="6">
    <location>
        <begin position="35"/>
        <end position="55"/>
    </location>
</feature>
<keyword evidence="5 6" id="KW-0472">Membrane</keyword>
<feature type="transmembrane region" description="Helical" evidence="6">
    <location>
        <begin position="96"/>
        <end position="116"/>
    </location>
</feature>
<evidence type="ECO:0000259" key="7">
    <source>
        <dbReference type="Pfam" id="PF00892"/>
    </source>
</evidence>
<protein>
    <submittedName>
        <fullName evidence="8">Membrane protein</fullName>
    </submittedName>
</protein>
<dbReference type="RefSeq" id="WP_284190450.1">
    <property type="nucleotide sequence ID" value="NZ_BSPW01000007.1"/>
</dbReference>
<dbReference type="InterPro" id="IPR037185">
    <property type="entry name" value="EmrE-like"/>
</dbReference>
<evidence type="ECO:0000256" key="4">
    <source>
        <dbReference type="ARBA" id="ARBA00022989"/>
    </source>
</evidence>
<dbReference type="PANTHER" id="PTHR32322">
    <property type="entry name" value="INNER MEMBRANE TRANSPORTER"/>
    <property type="match status" value="1"/>
</dbReference>
<dbReference type="SUPFAM" id="SSF103481">
    <property type="entry name" value="Multidrug resistance efflux transporter EmrE"/>
    <property type="match status" value="2"/>
</dbReference>
<dbReference type="InterPro" id="IPR000620">
    <property type="entry name" value="EamA_dom"/>
</dbReference>
<evidence type="ECO:0000256" key="5">
    <source>
        <dbReference type="ARBA" id="ARBA00023136"/>
    </source>
</evidence>
<feature type="transmembrane region" description="Helical" evidence="6">
    <location>
        <begin position="123"/>
        <end position="141"/>
    </location>
</feature>
<gene>
    <name evidence="8" type="primary">yyaM</name>
    <name evidence="8" type="ORF">GCM10007938_02980</name>
</gene>
<feature type="transmembrane region" description="Helical" evidence="6">
    <location>
        <begin position="217"/>
        <end position="240"/>
    </location>
</feature>
<keyword evidence="4 6" id="KW-1133">Transmembrane helix</keyword>
<comment type="caution">
    <text evidence="8">The sequence shown here is derived from an EMBL/GenBank/DDBJ whole genome shotgun (WGS) entry which is preliminary data.</text>
</comment>
<comment type="subcellular location">
    <subcellularLocation>
        <location evidence="1">Membrane</location>
        <topology evidence="1">Multi-pass membrane protein</topology>
    </subcellularLocation>
</comment>
<accession>A0ABQ6ETM7</accession>
<organism evidence="8 9">
    <name type="scientific">Vibrio zhanjiangensis</name>
    <dbReference type="NCBI Taxonomy" id="1046128"/>
    <lineage>
        <taxon>Bacteria</taxon>
        <taxon>Pseudomonadati</taxon>
        <taxon>Pseudomonadota</taxon>
        <taxon>Gammaproteobacteria</taxon>
        <taxon>Vibrionales</taxon>
        <taxon>Vibrionaceae</taxon>
        <taxon>Vibrio</taxon>
    </lineage>
</organism>
<feature type="transmembrane region" description="Helical" evidence="6">
    <location>
        <begin position="184"/>
        <end position="205"/>
    </location>
</feature>
<feature type="transmembrane region" description="Helical" evidence="6">
    <location>
        <begin position="7"/>
        <end position="29"/>
    </location>
</feature>
<proteinExistence type="inferred from homology"/>
<comment type="similarity">
    <text evidence="2">Belongs to the EamA transporter family.</text>
</comment>
<dbReference type="InterPro" id="IPR050638">
    <property type="entry name" value="AA-Vitamin_Transporters"/>
</dbReference>
<feature type="domain" description="EamA" evidence="7">
    <location>
        <begin position="8"/>
        <end position="140"/>
    </location>
</feature>
<name>A0ABQ6ETM7_9VIBR</name>
<evidence type="ECO:0000256" key="6">
    <source>
        <dbReference type="SAM" id="Phobius"/>
    </source>
</evidence>
<evidence type="ECO:0000256" key="3">
    <source>
        <dbReference type="ARBA" id="ARBA00022692"/>
    </source>
</evidence>